<evidence type="ECO:0000313" key="1">
    <source>
        <dbReference type="EMBL" id="CEK96807.1"/>
    </source>
</evidence>
<accession>A0A0B7BV48</accession>
<gene>
    <name evidence="1" type="primary">ORF213520</name>
</gene>
<feature type="non-terminal residue" evidence="1">
    <location>
        <position position="1"/>
    </location>
</feature>
<sequence length="52" mass="6003">TGSYEKKNTHYKYIQIVKHGILLTGKSSIAARSLKEKMKLIYHPIVIFLSVR</sequence>
<proteinExistence type="predicted"/>
<name>A0A0B7BV48_9EUPU</name>
<dbReference type="EMBL" id="HACG01049942">
    <property type="protein sequence ID" value="CEK96807.1"/>
    <property type="molecule type" value="Transcribed_RNA"/>
</dbReference>
<organism evidence="1">
    <name type="scientific">Arion vulgaris</name>
    <dbReference type="NCBI Taxonomy" id="1028688"/>
    <lineage>
        <taxon>Eukaryota</taxon>
        <taxon>Metazoa</taxon>
        <taxon>Spiralia</taxon>
        <taxon>Lophotrochozoa</taxon>
        <taxon>Mollusca</taxon>
        <taxon>Gastropoda</taxon>
        <taxon>Heterobranchia</taxon>
        <taxon>Euthyneura</taxon>
        <taxon>Panpulmonata</taxon>
        <taxon>Eupulmonata</taxon>
        <taxon>Stylommatophora</taxon>
        <taxon>Helicina</taxon>
        <taxon>Arionoidea</taxon>
        <taxon>Arionidae</taxon>
        <taxon>Arion</taxon>
    </lineage>
</organism>
<dbReference type="AlphaFoldDB" id="A0A0B7BV48"/>
<reference evidence="1" key="1">
    <citation type="submission" date="2014-12" db="EMBL/GenBank/DDBJ databases">
        <title>Insight into the proteome of Arion vulgaris.</title>
        <authorList>
            <person name="Aradska J."/>
            <person name="Bulat T."/>
            <person name="Smidak R."/>
            <person name="Sarate P."/>
            <person name="Gangsoo J."/>
            <person name="Sialana F."/>
            <person name="Bilban M."/>
            <person name="Lubec G."/>
        </authorList>
    </citation>
    <scope>NUCLEOTIDE SEQUENCE</scope>
    <source>
        <tissue evidence="1">Skin</tissue>
    </source>
</reference>
<protein>
    <submittedName>
        <fullName evidence="1">Uncharacterized protein</fullName>
    </submittedName>
</protein>